<organism evidence="3">
    <name type="scientific">Candidatus Kentrum sp. DK</name>
    <dbReference type="NCBI Taxonomy" id="2126562"/>
    <lineage>
        <taxon>Bacteria</taxon>
        <taxon>Pseudomonadati</taxon>
        <taxon>Pseudomonadota</taxon>
        <taxon>Gammaproteobacteria</taxon>
        <taxon>Candidatus Kentrum</taxon>
    </lineage>
</organism>
<keyword evidence="2" id="KW-1133">Transmembrane helix</keyword>
<gene>
    <name evidence="3" type="ORF">BECKDK2373B_GA0170837_101327</name>
</gene>
<proteinExistence type="predicted"/>
<feature type="compositionally biased region" description="Basic and acidic residues" evidence="1">
    <location>
        <begin position="8"/>
        <end position="18"/>
    </location>
</feature>
<keyword evidence="2" id="KW-0812">Transmembrane</keyword>
<dbReference type="EMBL" id="CAADEX010000013">
    <property type="protein sequence ID" value="VFJ46426.1"/>
    <property type="molecule type" value="Genomic_DNA"/>
</dbReference>
<feature type="transmembrane region" description="Helical" evidence="2">
    <location>
        <begin position="132"/>
        <end position="153"/>
    </location>
</feature>
<dbReference type="AlphaFoldDB" id="A0A450S3U7"/>
<accession>A0A450S3U7</accession>
<evidence type="ECO:0000256" key="2">
    <source>
        <dbReference type="SAM" id="Phobius"/>
    </source>
</evidence>
<protein>
    <submittedName>
        <fullName evidence="3">Uncharacterized protein</fullName>
    </submittedName>
</protein>
<feature type="region of interest" description="Disordered" evidence="1">
    <location>
        <begin position="1"/>
        <end position="121"/>
    </location>
</feature>
<evidence type="ECO:0000256" key="1">
    <source>
        <dbReference type="SAM" id="MobiDB-lite"/>
    </source>
</evidence>
<name>A0A450S3U7_9GAMM</name>
<sequence length="181" mass="19654">MIPFAETPGRREKERRPLPMEGADVPLPWRVEPAPPDRAAGVPVSRTTEAPNRWQEEDHAIPWGPGKPERPSPGDYGDPPTIPHDGEIAPKGEIVSLAKPDSEPSHASRKQAATRENPPPAKAVADNQLRELLLFGVVPVVFLCLAAAGYLFWRVTTAEFPVADPMPPPREETAGLGACRT</sequence>
<keyword evidence="2" id="KW-0472">Membrane</keyword>
<reference evidence="3" key="1">
    <citation type="submission" date="2019-02" db="EMBL/GenBank/DDBJ databases">
        <authorList>
            <person name="Gruber-Vodicka R. H."/>
            <person name="Seah K. B. B."/>
        </authorList>
    </citation>
    <scope>NUCLEOTIDE SEQUENCE</scope>
    <source>
        <strain evidence="3">BECK_DK47</strain>
    </source>
</reference>
<evidence type="ECO:0000313" key="3">
    <source>
        <dbReference type="EMBL" id="VFJ46426.1"/>
    </source>
</evidence>